<feature type="domain" description="Transposase IS4-like" evidence="1">
    <location>
        <begin position="173"/>
        <end position="470"/>
    </location>
</feature>
<dbReference type="InterPro" id="IPR002559">
    <property type="entry name" value="Transposase_11"/>
</dbReference>
<protein>
    <recommendedName>
        <fullName evidence="1">Transposase IS4-like domain-containing protein</fullName>
    </recommendedName>
</protein>
<dbReference type="GeneID" id="92715397"/>
<dbReference type="PANTHER" id="PTHR34614:SF2">
    <property type="entry name" value="TRANSPOSASE IS4-LIKE DOMAIN-CONTAINING PROTEIN"/>
    <property type="match status" value="1"/>
</dbReference>
<dbReference type="GO" id="GO:0006313">
    <property type="term" value="P:DNA transposition"/>
    <property type="evidence" value="ECO:0007669"/>
    <property type="project" value="InterPro"/>
</dbReference>
<dbReference type="GO" id="GO:0004803">
    <property type="term" value="F:transposase activity"/>
    <property type="evidence" value="ECO:0007669"/>
    <property type="project" value="InterPro"/>
</dbReference>
<accession>A0A8D4UTC8</accession>
<gene>
    <name evidence="2" type="ORF">Dia5BBH33_01760</name>
</gene>
<dbReference type="PANTHER" id="PTHR34614">
    <property type="match status" value="1"/>
</dbReference>
<dbReference type="Pfam" id="PF01609">
    <property type="entry name" value="DDE_Tnp_1"/>
    <property type="match status" value="1"/>
</dbReference>
<dbReference type="KEGG" id="dho:Dia5BBH33_01760"/>
<evidence type="ECO:0000259" key="1">
    <source>
        <dbReference type="Pfam" id="PF01609"/>
    </source>
</evidence>
<dbReference type="Proteomes" id="UP000320585">
    <property type="component" value="Chromosome"/>
</dbReference>
<reference evidence="3" key="1">
    <citation type="submission" date="2019-05" db="EMBL/GenBank/DDBJ databases">
        <title>Complete genome sequencing of Dialister sp. strain 5BBH33.</title>
        <authorList>
            <person name="Sakamoto M."/>
            <person name="Murakami T."/>
            <person name="Mori H."/>
        </authorList>
    </citation>
    <scope>NUCLEOTIDE SEQUENCE [LARGE SCALE GENOMIC DNA]</scope>
    <source>
        <strain evidence="3">5BBH33</strain>
    </source>
</reference>
<dbReference type="AlphaFoldDB" id="A0A8D4UTC8"/>
<name>A0A8D4UTC8_9FIRM</name>
<dbReference type="EMBL" id="AP019697">
    <property type="protein sequence ID" value="BBK24241.1"/>
    <property type="molecule type" value="Genomic_DNA"/>
</dbReference>
<evidence type="ECO:0000313" key="3">
    <source>
        <dbReference type="Proteomes" id="UP000320585"/>
    </source>
</evidence>
<keyword evidence="3" id="KW-1185">Reference proteome</keyword>
<dbReference type="GO" id="GO:0003677">
    <property type="term" value="F:DNA binding"/>
    <property type="evidence" value="ECO:0007669"/>
    <property type="project" value="InterPro"/>
</dbReference>
<organism evidence="2 3">
    <name type="scientific">Dialister hominis</name>
    <dbReference type="NCBI Taxonomy" id="2582419"/>
    <lineage>
        <taxon>Bacteria</taxon>
        <taxon>Bacillati</taxon>
        <taxon>Bacillota</taxon>
        <taxon>Negativicutes</taxon>
        <taxon>Veillonellales</taxon>
        <taxon>Veillonellaceae</taxon>
        <taxon>Dialister</taxon>
    </lineage>
</organism>
<evidence type="ECO:0000313" key="2">
    <source>
        <dbReference type="EMBL" id="BBK24241.1"/>
    </source>
</evidence>
<sequence length="533" mass="62418">MDMPANAKMQTISGKKYVFIDTPYWNAEKHRGEHKRRYIGKIVEGQFVPNGKYLLSLEKSGTIKPGPIPATECKRQFYGATYLLDQIGDKLGIVDDLKASFPDRYKQLLSLAYFFVLEEGMSAYRLRKWALTHKHPYGRDIPSQRISDLMGSIDEASKMNFFRRQAKRRAEKEYLAFDTTSISSYSELIKLAKYGKNKEGDHLPQVNLALLYGEVSRLPVYFRKLTGNTADVSLIRNLMLDIDFLDMKKLSFVMGRGFYSEKNINDLMKRHYKFLIGIRCGLKIARKHLDEIRGEKMISWENYHDDVGLYAMSFTDEWDYREEQPRTGKCICDKRRVYVHIYFNDQRCTDERLSFARYLTCLQDELKSGRKTDGHMKDYDKYFIVTETPKRGLHIVPKGDAIRERQRDFGYFVLLTNGIKNPVEAIKLYRVRDLIEKAFANLKERLDMRRMSVSSSENFEGKLFVQFLALIYLSYIKKQMDEKGLYKKYTMQTLLDDLDIIELYQQPGRAHHLSEITKKQIALYDAMGVPFPK</sequence>
<dbReference type="RefSeq" id="WP_198419620.1">
    <property type="nucleotide sequence ID" value="NZ_AP019697.1"/>
</dbReference>
<proteinExistence type="predicted"/>